<dbReference type="EMBL" id="QRSS01000002">
    <property type="protein sequence ID" value="RGQ07338.1"/>
    <property type="molecule type" value="Genomic_DNA"/>
</dbReference>
<dbReference type="Proteomes" id="UP000261105">
    <property type="component" value="Unassembled WGS sequence"/>
</dbReference>
<feature type="chain" id="PRO_5042358388" evidence="2">
    <location>
        <begin position="28"/>
        <end position="330"/>
    </location>
</feature>
<evidence type="ECO:0000313" key="7">
    <source>
        <dbReference type="EMBL" id="RGV64648.1"/>
    </source>
</evidence>
<dbReference type="RefSeq" id="WP_005426667.1">
    <property type="nucleotide sequence ID" value="NZ_CABHNB010000046.1"/>
</dbReference>
<dbReference type="PANTHER" id="PTHR30535">
    <property type="entry name" value="VITAMIN B12-BINDING PROTEIN"/>
    <property type="match status" value="1"/>
</dbReference>
<evidence type="ECO:0000313" key="10">
    <source>
        <dbReference type="EMBL" id="VUX22857.1"/>
    </source>
</evidence>
<dbReference type="GeneID" id="79803428"/>
<dbReference type="EMBL" id="QRVV01000043">
    <property type="protein sequence ID" value="RGS71095.1"/>
    <property type="molecule type" value="Genomic_DNA"/>
</dbReference>
<evidence type="ECO:0000313" key="5">
    <source>
        <dbReference type="EMBL" id="RGQ07338.1"/>
    </source>
</evidence>
<evidence type="ECO:0000313" key="8">
    <source>
        <dbReference type="EMBL" id="RHG17917.1"/>
    </source>
</evidence>
<dbReference type="InterPro" id="IPR002491">
    <property type="entry name" value="ABC_transptr_periplasmic_BD"/>
</dbReference>
<feature type="signal peptide" evidence="2">
    <location>
        <begin position="1"/>
        <end position="27"/>
    </location>
</feature>
<protein>
    <submittedName>
        <fullName evidence="10">Fe(3+)-citrate-binding protein YfmC</fullName>
    </submittedName>
</protein>
<dbReference type="InterPro" id="IPR050902">
    <property type="entry name" value="ABC_Transporter_SBP"/>
</dbReference>
<dbReference type="EMBL" id="QRZI01000004">
    <property type="protein sequence ID" value="RGV64648.1"/>
    <property type="molecule type" value="Genomic_DNA"/>
</dbReference>
<dbReference type="EMBL" id="QRHZ01000003">
    <property type="protein sequence ID" value="RHG17917.1"/>
    <property type="molecule type" value="Genomic_DNA"/>
</dbReference>
<reference evidence="11 12" key="1">
    <citation type="submission" date="2018-08" db="EMBL/GenBank/DDBJ databases">
        <title>A genome reference for cultivated species of the human gut microbiota.</title>
        <authorList>
            <person name="Zou Y."/>
            <person name="Xue W."/>
            <person name="Luo G."/>
        </authorList>
    </citation>
    <scope>NUCLEOTIDE SEQUENCE [LARGE SCALE GENOMIC DNA]</scope>
    <source>
        <strain evidence="7 12">AF14-23</strain>
        <strain evidence="6 16">AF21-24</strain>
        <strain evidence="5 13">AF29-2BH</strain>
        <strain evidence="9 14">AM18-2AC</strain>
        <strain evidence="8 15">AM22-9LB</strain>
        <strain evidence="4 11">OM03-6</strain>
    </source>
</reference>
<evidence type="ECO:0000313" key="14">
    <source>
        <dbReference type="Proteomes" id="UP000284024"/>
    </source>
</evidence>
<evidence type="ECO:0000256" key="1">
    <source>
        <dbReference type="ARBA" id="ARBA00008814"/>
    </source>
</evidence>
<keyword evidence="2" id="KW-0732">Signal</keyword>
<feature type="domain" description="Fe/B12 periplasmic-binding" evidence="3">
    <location>
        <begin position="58"/>
        <end position="328"/>
    </location>
</feature>
<dbReference type="PANTHER" id="PTHR30535:SF7">
    <property type="entry name" value="IRON(III) DICITRATE-BINDING PROTEIN"/>
    <property type="match status" value="1"/>
</dbReference>
<dbReference type="Proteomes" id="UP000409147">
    <property type="component" value="Unassembled WGS sequence"/>
</dbReference>
<organism evidence="7 12">
    <name type="scientific">Blautia obeum</name>
    <dbReference type="NCBI Taxonomy" id="40520"/>
    <lineage>
        <taxon>Bacteria</taxon>
        <taxon>Bacillati</taxon>
        <taxon>Bacillota</taxon>
        <taxon>Clostridia</taxon>
        <taxon>Lachnospirales</taxon>
        <taxon>Lachnospiraceae</taxon>
        <taxon>Blautia</taxon>
    </lineage>
</organism>
<evidence type="ECO:0000313" key="11">
    <source>
        <dbReference type="Proteomes" id="UP000261105"/>
    </source>
</evidence>
<dbReference type="EMBL" id="CABHNB010000046">
    <property type="protein sequence ID" value="VUX22857.1"/>
    <property type="molecule type" value="Genomic_DNA"/>
</dbReference>
<evidence type="ECO:0000259" key="3">
    <source>
        <dbReference type="PROSITE" id="PS50983"/>
    </source>
</evidence>
<proteinExistence type="inferred from homology"/>
<evidence type="ECO:0000313" key="12">
    <source>
        <dbReference type="Proteomes" id="UP000265828"/>
    </source>
</evidence>
<dbReference type="EMBL" id="QRJH01000003">
    <property type="protein sequence ID" value="RHH19385.1"/>
    <property type="molecule type" value="Genomic_DNA"/>
</dbReference>
<reference evidence="10 17" key="2">
    <citation type="submission" date="2019-07" db="EMBL/GenBank/DDBJ databases">
        <authorList>
            <person name="Hibberd C M."/>
            <person name="Gehrig L. J."/>
            <person name="Chang H.-W."/>
            <person name="Venkatesh S."/>
        </authorList>
    </citation>
    <scope>NUCLEOTIDE SEQUENCE [LARGE SCALE GENOMIC DNA]</scope>
    <source>
        <strain evidence="10">Ruminococcus_obeum_SSTS_Bg7063</strain>
    </source>
</reference>
<evidence type="ECO:0000313" key="4">
    <source>
        <dbReference type="EMBL" id="RGN84353.1"/>
    </source>
</evidence>
<gene>
    <name evidence="10" type="primary">yfmC</name>
    <name evidence="9" type="ORF">DW222_07285</name>
    <name evidence="8" type="ORF">DW272_07790</name>
    <name evidence="7" type="ORF">DWW07_07350</name>
    <name evidence="6" type="ORF">DWX77_12475</name>
    <name evidence="5" type="ORF">DWZ12_02720</name>
    <name evidence="4" type="ORF">DXB38_15345</name>
    <name evidence="10" type="ORF">ROSSTS7063_03435</name>
</gene>
<dbReference type="Proteomes" id="UP000283585">
    <property type="component" value="Unassembled WGS sequence"/>
</dbReference>
<dbReference type="SUPFAM" id="SSF53807">
    <property type="entry name" value="Helical backbone' metal receptor"/>
    <property type="match status" value="1"/>
</dbReference>
<keyword evidence="17" id="KW-1185">Reference proteome</keyword>
<dbReference type="Proteomes" id="UP000284024">
    <property type="component" value="Unassembled WGS sequence"/>
</dbReference>
<evidence type="ECO:0000313" key="17">
    <source>
        <dbReference type="Proteomes" id="UP000409147"/>
    </source>
</evidence>
<dbReference type="Gene3D" id="3.40.50.1980">
    <property type="entry name" value="Nitrogenase molybdenum iron protein domain"/>
    <property type="match status" value="2"/>
</dbReference>
<evidence type="ECO:0000313" key="6">
    <source>
        <dbReference type="EMBL" id="RGS71095.1"/>
    </source>
</evidence>
<dbReference type="Proteomes" id="UP000284242">
    <property type="component" value="Unassembled WGS sequence"/>
</dbReference>
<comment type="similarity">
    <text evidence="1">Belongs to the bacterial solute-binding protein 8 family.</text>
</comment>
<evidence type="ECO:0000256" key="2">
    <source>
        <dbReference type="SAM" id="SignalP"/>
    </source>
</evidence>
<evidence type="ECO:0000313" key="16">
    <source>
        <dbReference type="Proteomes" id="UP000284242"/>
    </source>
</evidence>
<dbReference type="PROSITE" id="PS50983">
    <property type="entry name" value="FE_B12_PBP"/>
    <property type="match status" value="1"/>
</dbReference>
<name>A0A395X7V4_9FIRM</name>
<accession>A0A395X7V4</accession>
<dbReference type="Pfam" id="PF01497">
    <property type="entry name" value="Peripla_BP_2"/>
    <property type="match status" value="1"/>
</dbReference>
<evidence type="ECO:0000313" key="15">
    <source>
        <dbReference type="Proteomes" id="UP000284220"/>
    </source>
</evidence>
<sequence length="330" mass="36460">MKNMKTVAGMLCLAGILSLGMGTTVFAEDGDSHYPVTITTYNYENEPIEMTFEKAPEKVFAYANSNIEELLALGLGDKIVAACGLDGDVREDLKDEFDKIQYMDTKPSKEEVVAMEPDFIAAWYSSFDDDWLSDVSFWQERDVNTYMSLNSAAKGPASEFPRTIEDEYEDILNLGKIFDCEDKAEEIVDQMKGEIDKVKEHVEGTDPLSVAVLEDEGDSFRVYGTETLGGNIPETLGAELKLGAENSENVGAEDLIAADPDVLFMINYDGFMTADEAIADITDNPAYASLSAVKNNKVFSVNLNEVYCSGVRTYDGIMTFAKALYPDLYE</sequence>
<evidence type="ECO:0000313" key="9">
    <source>
        <dbReference type="EMBL" id="RHH19385.1"/>
    </source>
</evidence>
<evidence type="ECO:0000313" key="13">
    <source>
        <dbReference type="Proteomes" id="UP000283585"/>
    </source>
</evidence>
<dbReference type="Proteomes" id="UP000284220">
    <property type="component" value="Unassembled WGS sequence"/>
</dbReference>
<dbReference type="Proteomes" id="UP000265828">
    <property type="component" value="Unassembled WGS sequence"/>
</dbReference>
<dbReference type="AlphaFoldDB" id="A0A395X7V4"/>
<dbReference type="EMBL" id="QSUZ01000032">
    <property type="protein sequence ID" value="RGN84353.1"/>
    <property type="molecule type" value="Genomic_DNA"/>
</dbReference>